<keyword evidence="8" id="KW-0175">Coiled coil</keyword>
<comment type="caution">
    <text evidence="10">The sequence shown here is derived from an EMBL/GenBank/DDBJ whole genome shotgun (WGS) entry which is preliminary data.</text>
</comment>
<keyword evidence="3" id="KW-0813">Transport</keyword>
<evidence type="ECO:0000256" key="9">
    <source>
        <dbReference type="SAM" id="SignalP"/>
    </source>
</evidence>
<keyword evidence="4" id="KW-1134">Transmembrane beta strand</keyword>
<keyword evidence="6" id="KW-0472">Membrane</keyword>
<evidence type="ECO:0000313" key="11">
    <source>
        <dbReference type="Proteomes" id="UP001201273"/>
    </source>
</evidence>
<comment type="subcellular location">
    <subcellularLocation>
        <location evidence="1">Cell outer membrane</location>
    </subcellularLocation>
</comment>
<evidence type="ECO:0000256" key="7">
    <source>
        <dbReference type="ARBA" id="ARBA00023237"/>
    </source>
</evidence>
<evidence type="ECO:0000256" key="5">
    <source>
        <dbReference type="ARBA" id="ARBA00022692"/>
    </source>
</evidence>
<evidence type="ECO:0000256" key="2">
    <source>
        <dbReference type="ARBA" id="ARBA00007613"/>
    </source>
</evidence>
<accession>A0ABS8WG32</accession>
<evidence type="ECO:0000313" key="10">
    <source>
        <dbReference type="EMBL" id="MCE2596539.1"/>
    </source>
</evidence>
<dbReference type="InterPro" id="IPR010130">
    <property type="entry name" value="T1SS_OMP_TolC"/>
</dbReference>
<dbReference type="PANTHER" id="PTHR30026">
    <property type="entry name" value="OUTER MEMBRANE PROTEIN TOLC"/>
    <property type="match status" value="1"/>
</dbReference>
<sequence>MKKTFFSTVLAAGFIISASGHAETLESSVAKTLVSNPEINRVLSRVGAFQKANDGAFAGYLPTIDINAGIGRERTDRDNFETTTYTRKELGLSLRQILFNGFATGAEYDRTAFEANAEQYALLADAEDISLKTITAYLNVLKSSETLSLAEQNLEIHQKIYTDIKKRTDSGIGSTSDLSQIESRLARSNANMMNAENNLSDAETQYLRLVNEYPENLEVPQPDFSSVPNSFADIVQRAMDNHPRLKSSRQDIYAANAQHEVAKSKYYPEVALEVESNFLEDADGTLGRNDELVGMVRMRYNLFNGGKDQAYVDETAFQVNEAKHISEGTLRDLHQGARLSWDAKRFLEQQQRFLEKHVVASEQTRNAYGKQFNLGKRTLLDVLNTETELFEAKKDLIATRYEVMEANYRILNSMGSLLASLRIAPPEDWRQQLRDIQ</sequence>
<evidence type="ECO:0000256" key="4">
    <source>
        <dbReference type="ARBA" id="ARBA00022452"/>
    </source>
</evidence>
<evidence type="ECO:0000256" key="8">
    <source>
        <dbReference type="SAM" id="Coils"/>
    </source>
</evidence>
<proteinExistence type="inferred from homology"/>
<keyword evidence="7" id="KW-0998">Cell outer membrane</keyword>
<dbReference type="NCBIfam" id="TIGR01844">
    <property type="entry name" value="type_I_sec_TolC"/>
    <property type="match status" value="1"/>
</dbReference>
<dbReference type="SUPFAM" id="SSF56954">
    <property type="entry name" value="Outer membrane efflux proteins (OEP)"/>
    <property type="match status" value="1"/>
</dbReference>
<dbReference type="InterPro" id="IPR051906">
    <property type="entry name" value="TolC-like"/>
</dbReference>
<organism evidence="10 11">
    <name type="scientific">Motilimonas cestriensis</name>
    <dbReference type="NCBI Taxonomy" id="2742685"/>
    <lineage>
        <taxon>Bacteria</taxon>
        <taxon>Pseudomonadati</taxon>
        <taxon>Pseudomonadota</taxon>
        <taxon>Gammaproteobacteria</taxon>
        <taxon>Alteromonadales</taxon>
        <taxon>Alteromonadales genera incertae sedis</taxon>
        <taxon>Motilimonas</taxon>
    </lineage>
</organism>
<keyword evidence="9" id="KW-0732">Signal</keyword>
<keyword evidence="11" id="KW-1185">Reference proteome</keyword>
<dbReference type="RefSeq" id="WP_233054174.1">
    <property type="nucleotide sequence ID" value="NZ_JAIMJA010000020.1"/>
</dbReference>
<feature type="chain" id="PRO_5047213833" evidence="9">
    <location>
        <begin position="23"/>
        <end position="437"/>
    </location>
</feature>
<dbReference type="PANTHER" id="PTHR30026:SF22">
    <property type="entry name" value="OUTER MEMBRANE EFFLUX PROTEIN"/>
    <property type="match status" value="1"/>
</dbReference>
<reference evidence="10 11" key="1">
    <citation type="journal article" date="2022" name="Environ. Microbiol. Rep.">
        <title>Eco-phylogenetic analyses reveal divergent evolution of vitamin B12 metabolism in the marine bacterial family 'Psychromonadaceae'.</title>
        <authorList>
            <person name="Jin X."/>
            <person name="Yang Y."/>
            <person name="Cao H."/>
            <person name="Gao B."/>
            <person name="Zhao Z."/>
        </authorList>
    </citation>
    <scope>NUCLEOTIDE SEQUENCE [LARGE SCALE GENOMIC DNA]</scope>
    <source>
        <strain evidence="10 11">MKS20</strain>
    </source>
</reference>
<feature type="coiled-coil region" evidence="8">
    <location>
        <begin position="178"/>
        <end position="212"/>
    </location>
</feature>
<dbReference type="Gene3D" id="1.20.1600.10">
    <property type="entry name" value="Outer membrane efflux proteins (OEP)"/>
    <property type="match status" value="1"/>
</dbReference>
<evidence type="ECO:0000256" key="6">
    <source>
        <dbReference type="ARBA" id="ARBA00023136"/>
    </source>
</evidence>
<evidence type="ECO:0000256" key="3">
    <source>
        <dbReference type="ARBA" id="ARBA00022448"/>
    </source>
</evidence>
<feature type="signal peptide" evidence="9">
    <location>
        <begin position="1"/>
        <end position="22"/>
    </location>
</feature>
<name>A0ABS8WG32_9GAMM</name>
<comment type="similarity">
    <text evidence="2">Belongs to the outer membrane factor (OMF) (TC 1.B.17) family.</text>
</comment>
<protein>
    <submittedName>
        <fullName evidence="10">TolC family outer membrane protein</fullName>
    </submittedName>
</protein>
<dbReference type="InterPro" id="IPR003423">
    <property type="entry name" value="OMP_efflux"/>
</dbReference>
<evidence type="ECO:0000256" key="1">
    <source>
        <dbReference type="ARBA" id="ARBA00004442"/>
    </source>
</evidence>
<dbReference type="Proteomes" id="UP001201273">
    <property type="component" value="Unassembled WGS sequence"/>
</dbReference>
<dbReference type="EMBL" id="JAIMJA010000020">
    <property type="protein sequence ID" value="MCE2596539.1"/>
    <property type="molecule type" value="Genomic_DNA"/>
</dbReference>
<dbReference type="Pfam" id="PF02321">
    <property type="entry name" value="OEP"/>
    <property type="match status" value="2"/>
</dbReference>
<keyword evidence="5" id="KW-0812">Transmembrane</keyword>
<gene>
    <name evidence="10" type="ORF">K6Y31_17220</name>
</gene>